<dbReference type="GO" id="GO:0003677">
    <property type="term" value="F:DNA binding"/>
    <property type="evidence" value="ECO:0007669"/>
    <property type="project" value="InterPro"/>
</dbReference>
<dbReference type="OrthoDB" id="205514at2759"/>
<evidence type="ECO:0000259" key="1">
    <source>
        <dbReference type="Pfam" id="PF14792"/>
    </source>
</evidence>
<dbReference type="InterPro" id="IPR043519">
    <property type="entry name" value="NT_sf"/>
</dbReference>
<dbReference type="GO" id="GO:0005634">
    <property type="term" value="C:nucleus"/>
    <property type="evidence" value="ECO:0007669"/>
    <property type="project" value="TreeGrafter"/>
</dbReference>
<dbReference type="PANTHER" id="PTHR11276">
    <property type="entry name" value="DNA POLYMERASE TYPE-X FAMILY MEMBER"/>
    <property type="match status" value="1"/>
</dbReference>
<feature type="domain" description="DNA polymerase beta palm" evidence="1">
    <location>
        <begin position="12"/>
        <end position="101"/>
    </location>
</feature>
<evidence type="ECO:0000313" key="3">
    <source>
        <dbReference type="RefSeq" id="XP_020111068.1"/>
    </source>
</evidence>
<sequence>MAILIRYTRNTPLIIIVCGGSYRCGKSSCGDLDTVITHPDGESHKGFLPRYIQYLKDINFLREDLVFSMHSTGGTDSRVDTYFGLCTHPGQELRHHIDFKVQVYSRGVD</sequence>
<dbReference type="Proteomes" id="UP000515123">
    <property type="component" value="Linkage group 20"/>
</dbReference>
<reference evidence="3" key="2">
    <citation type="submission" date="2025-08" db="UniProtKB">
        <authorList>
            <consortium name="RefSeq"/>
        </authorList>
    </citation>
    <scope>IDENTIFICATION</scope>
    <source>
        <tissue evidence="3">Leaf</tissue>
    </source>
</reference>
<name>A0A6P5GZJ5_ANACO</name>
<reference evidence="2" key="1">
    <citation type="journal article" date="2015" name="Nat. Genet.">
        <title>The pineapple genome and the evolution of CAM photosynthesis.</title>
        <authorList>
            <person name="Ming R."/>
            <person name="VanBuren R."/>
            <person name="Wai C.M."/>
            <person name="Tang H."/>
            <person name="Schatz M.C."/>
            <person name="Bowers J.E."/>
            <person name="Lyons E."/>
            <person name="Wang M.L."/>
            <person name="Chen J."/>
            <person name="Biggers E."/>
            <person name="Zhang J."/>
            <person name="Huang L."/>
            <person name="Zhang L."/>
            <person name="Miao W."/>
            <person name="Zhang J."/>
            <person name="Ye Z."/>
            <person name="Miao C."/>
            <person name="Lin Z."/>
            <person name="Wang H."/>
            <person name="Zhou H."/>
            <person name="Yim W.C."/>
            <person name="Priest H.D."/>
            <person name="Zheng C."/>
            <person name="Woodhouse M."/>
            <person name="Edger P.P."/>
            <person name="Guyot R."/>
            <person name="Guo H.B."/>
            <person name="Guo H."/>
            <person name="Zheng G."/>
            <person name="Singh R."/>
            <person name="Sharma A."/>
            <person name="Min X."/>
            <person name="Zheng Y."/>
            <person name="Lee H."/>
            <person name="Gurtowski J."/>
            <person name="Sedlazeck F.J."/>
            <person name="Harkess A."/>
            <person name="McKain M.R."/>
            <person name="Liao Z."/>
            <person name="Fang J."/>
            <person name="Liu J."/>
            <person name="Zhang X."/>
            <person name="Zhang Q."/>
            <person name="Hu W."/>
            <person name="Qin Y."/>
            <person name="Wang K."/>
            <person name="Chen L.Y."/>
            <person name="Shirley N."/>
            <person name="Lin Y.R."/>
            <person name="Liu L.Y."/>
            <person name="Hernandez A.G."/>
            <person name="Wright C.L."/>
            <person name="Bulone V."/>
            <person name="Tuskan G.A."/>
            <person name="Heath K."/>
            <person name="Zee F."/>
            <person name="Moore P.H."/>
            <person name="Sunkar R."/>
            <person name="Leebens-Mack J.H."/>
            <person name="Mockler T."/>
            <person name="Bennetzen J.L."/>
            <person name="Freeling M."/>
            <person name="Sankoff D."/>
            <person name="Paterson A.H."/>
            <person name="Zhu X."/>
            <person name="Yang X."/>
            <person name="Smith J.A."/>
            <person name="Cushman J.C."/>
            <person name="Paull R.E."/>
            <person name="Yu Q."/>
        </authorList>
    </citation>
    <scope>NUCLEOTIDE SEQUENCE [LARGE SCALE GENOMIC DNA]</scope>
    <source>
        <strain evidence="2">cv. F153</strain>
    </source>
</reference>
<organism evidence="2 3">
    <name type="scientific">Ananas comosus</name>
    <name type="common">Pineapple</name>
    <name type="synonym">Ananas ananas</name>
    <dbReference type="NCBI Taxonomy" id="4615"/>
    <lineage>
        <taxon>Eukaryota</taxon>
        <taxon>Viridiplantae</taxon>
        <taxon>Streptophyta</taxon>
        <taxon>Embryophyta</taxon>
        <taxon>Tracheophyta</taxon>
        <taxon>Spermatophyta</taxon>
        <taxon>Magnoliopsida</taxon>
        <taxon>Liliopsida</taxon>
        <taxon>Poales</taxon>
        <taxon>Bromeliaceae</taxon>
        <taxon>Bromelioideae</taxon>
        <taxon>Ananas</taxon>
    </lineage>
</organism>
<dbReference type="Pfam" id="PF14792">
    <property type="entry name" value="DNA_pol_B_palm"/>
    <property type="match status" value="1"/>
</dbReference>
<dbReference type="GO" id="GO:0006303">
    <property type="term" value="P:double-strand break repair via nonhomologous end joining"/>
    <property type="evidence" value="ECO:0007669"/>
    <property type="project" value="TreeGrafter"/>
</dbReference>
<keyword evidence="2" id="KW-1185">Reference proteome</keyword>
<accession>A0A6P5GZJ5</accession>
<dbReference type="Gene3D" id="3.30.460.10">
    <property type="entry name" value="Beta Polymerase, domain 2"/>
    <property type="match status" value="1"/>
</dbReference>
<dbReference type="PANTHER" id="PTHR11276:SF41">
    <property type="entry name" value="DNA POLYMERASE LAMBDA"/>
    <property type="match status" value="1"/>
</dbReference>
<dbReference type="InterPro" id="IPR028207">
    <property type="entry name" value="DNA_pol_B_palm_palm"/>
</dbReference>
<dbReference type="AlphaFoldDB" id="A0A6P5GZJ5"/>
<proteinExistence type="predicted"/>
<gene>
    <name evidence="3" type="primary">LOC109726049</name>
</gene>
<dbReference type="GO" id="GO:0003887">
    <property type="term" value="F:DNA-directed DNA polymerase activity"/>
    <property type="evidence" value="ECO:0007669"/>
    <property type="project" value="InterPro"/>
</dbReference>
<evidence type="ECO:0000313" key="2">
    <source>
        <dbReference type="Proteomes" id="UP000515123"/>
    </source>
</evidence>
<protein>
    <submittedName>
        <fullName evidence="3">DNA polymerase lambda-like</fullName>
    </submittedName>
</protein>
<dbReference type="SUPFAM" id="SSF81301">
    <property type="entry name" value="Nucleotidyltransferase"/>
    <property type="match status" value="1"/>
</dbReference>
<dbReference type="GeneID" id="109726049"/>
<dbReference type="RefSeq" id="XP_020111068.1">
    <property type="nucleotide sequence ID" value="XM_020255479.1"/>
</dbReference>
<dbReference type="InterPro" id="IPR022312">
    <property type="entry name" value="DNA_pol_X"/>
</dbReference>